<dbReference type="PROSITE" id="PS51625">
    <property type="entry name" value="SAM_MT_TRMB"/>
    <property type="match status" value="1"/>
</dbReference>
<dbReference type="SUPFAM" id="SSF53335">
    <property type="entry name" value="S-adenosyl-L-methionine-dependent methyltransferases"/>
    <property type="match status" value="1"/>
</dbReference>
<keyword evidence="8 13" id="KW-0812">Transmembrane</keyword>
<keyword evidence="5" id="KW-0489">Methyltransferase</keyword>
<dbReference type="PANTHER" id="PTHR16119:SF17">
    <property type="entry name" value="TRANSMEMBRANE PROTEIN 144"/>
    <property type="match status" value="1"/>
</dbReference>
<organism evidence="14 15">
    <name type="scientific">Rotaria magnacalcarata</name>
    <dbReference type="NCBI Taxonomy" id="392030"/>
    <lineage>
        <taxon>Eukaryota</taxon>
        <taxon>Metazoa</taxon>
        <taxon>Spiralia</taxon>
        <taxon>Gnathifera</taxon>
        <taxon>Rotifera</taxon>
        <taxon>Eurotatoria</taxon>
        <taxon>Bdelloidea</taxon>
        <taxon>Philodinida</taxon>
        <taxon>Philodinidae</taxon>
        <taxon>Rotaria</taxon>
    </lineage>
</organism>
<feature type="transmembrane region" description="Helical" evidence="13">
    <location>
        <begin position="784"/>
        <end position="803"/>
    </location>
</feature>
<proteinExistence type="inferred from homology"/>
<keyword evidence="11 13" id="KW-0472">Membrane</keyword>
<keyword evidence="9" id="KW-0819">tRNA processing</keyword>
<feature type="transmembrane region" description="Helical" evidence="13">
    <location>
        <begin position="722"/>
        <end position="742"/>
    </location>
</feature>
<feature type="transmembrane region" description="Helical" evidence="13">
    <location>
        <begin position="812"/>
        <end position="831"/>
    </location>
</feature>
<feature type="transmembrane region" description="Helical" evidence="13">
    <location>
        <begin position="524"/>
        <end position="543"/>
    </location>
</feature>
<keyword evidence="7" id="KW-0949">S-adenosyl-L-methionine</keyword>
<feature type="transmembrane region" description="Helical" evidence="13">
    <location>
        <begin position="494"/>
        <end position="512"/>
    </location>
</feature>
<dbReference type="EMBL" id="CAJOBH010002168">
    <property type="protein sequence ID" value="CAF3893148.1"/>
    <property type="molecule type" value="Genomic_DNA"/>
</dbReference>
<keyword evidence="10 13" id="KW-1133">Transmembrane helix</keyword>
<reference evidence="14" key="1">
    <citation type="submission" date="2021-02" db="EMBL/GenBank/DDBJ databases">
        <authorList>
            <person name="Nowell W R."/>
        </authorList>
    </citation>
    <scope>NUCLEOTIDE SEQUENCE</scope>
</reference>
<evidence type="ECO:0000256" key="11">
    <source>
        <dbReference type="ARBA" id="ARBA00023136"/>
    </source>
</evidence>
<evidence type="ECO:0000256" key="8">
    <source>
        <dbReference type="ARBA" id="ARBA00022692"/>
    </source>
</evidence>
<evidence type="ECO:0000313" key="15">
    <source>
        <dbReference type="Proteomes" id="UP000681967"/>
    </source>
</evidence>
<dbReference type="GO" id="GO:0015144">
    <property type="term" value="F:carbohydrate transmembrane transporter activity"/>
    <property type="evidence" value="ECO:0007669"/>
    <property type="project" value="InterPro"/>
</dbReference>
<comment type="catalytic activity">
    <reaction evidence="1">
        <text>guanosine(46) in tRNA + S-adenosyl-L-methionine = N(7)-methylguanosine(46) in tRNA + S-adenosyl-L-homocysteine</text>
        <dbReference type="Rhea" id="RHEA:42708"/>
        <dbReference type="Rhea" id="RHEA-COMP:10188"/>
        <dbReference type="Rhea" id="RHEA-COMP:10189"/>
        <dbReference type="ChEBI" id="CHEBI:57856"/>
        <dbReference type="ChEBI" id="CHEBI:59789"/>
        <dbReference type="ChEBI" id="CHEBI:74269"/>
        <dbReference type="ChEBI" id="CHEBI:74480"/>
        <dbReference type="EC" id="2.1.1.33"/>
    </reaction>
</comment>
<dbReference type="PANTHER" id="PTHR16119">
    <property type="entry name" value="TRANSMEMBRANE PROTEIN 144"/>
    <property type="match status" value="1"/>
</dbReference>
<evidence type="ECO:0000256" key="7">
    <source>
        <dbReference type="ARBA" id="ARBA00022691"/>
    </source>
</evidence>
<sequence>MADSEMNADLSRLRSFIHHGKLKKIKSLLNDQPKRLNYFLEREFDACAHATQFKEERTLRLLHEYGFPIDGYPRTRSITPLIIAIRRCDIGFVRTLIELGCDVNCSVRSYTIIPLIEAYQVYKNKQENLFFFETAKEIFRFLLQSGASPNVYNTHSMRLAHLTAIDGEFDLLKLLIDAGAFINAITTTHRKNLLHLLCDRAVEQPTESFLQILRMLIQLGCDINHRDDCFETPLMCTLHRGSTHELIVEGTRLDLKNNFGNTYLTRAVHYALYDHARMALYAGAPCRVWQCPFPYVNRNYQQQQSSTETSLMDAIVDYERFVSQLEVYLLKPRQLKDLARLQIRKTLSCPLNKMSLPQKKYYRQRAHSNPLSDHSVEYPIRPDDMDWSSHYPSVIESPEQQPSNDEESSVSNKRRKLENQLIEFVDIGCGYGGLLVALSPLFPDKLMLGMELRVKVNNFILRMHIFDDEILGNITTIIHNSTTSLPPDVPAPHSIGYIAVLISVIFFGSNFVPAAKYPIGDGLSFQFFLCCGIWITGVVINLAVGNPPFFPLVVIGGVLWTTGNVLSVYVIQINGLGMSMLLWCTSNLFMGWASGHFGWFGLIPEKVEKPLFNYIGVAIAVLSGLIFLFIRTGKSPETTAEHQPILQSNDLSIINTLKDDPLELNSSPSSSTPSRRMRIIGYILAIISGIIFGLVFTPSTYIQDHRKYKYPTASKNGLHYVFSMYTGILLSSFFYYALYIVCKRNRPHICIESILPAFISGIMWGIAQAAFIVANSILSQAISYPIISIGPATLAVLWSMLYFKDIVGLRNYLIFSAGTVVRLVATGFIILSKPISS</sequence>
<dbReference type="Gene3D" id="1.25.40.20">
    <property type="entry name" value="Ankyrin repeat-containing domain"/>
    <property type="match status" value="2"/>
</dbReference>
<comment type="similarity">
    <text evidence="3">Belongs to the TMEM144 family.</text>
</comment>
<comment type="subcellular location">
    <subcellularLocation>
        <location evidence="2">Membrane</location>
        <topology evidence="2">Multi-pass membrane protein</topology>
    </subcellularLocation>
</comment>
<feature type="transmembrane region" description="Helical" evidence="13">
    <location>
        <begin position="549"/>
        <end position="571"/>
    </location>
</feature>
<feature type="transmembrane region" description="Helical" evidence="13">
    <location>
        <begin position="611"/>
        <end position="630"/>
    </location>
</feature>
<evidence type="ECO:0000256" key="10">
    <source>
        <dbReference type="ARBA" id="ARBA00022989"/>
    </source>
</evidence>
<name>A0A8S2L9M5_9BILA</name>
<dbReference type="Gene3D" id="3.40.50.150">
    <property type="entry name" value="Vaccinia Virus protein VP39"/>
    <property type="match status" value="1"/>
</dbReference>
<dbReference type="Pfam" id="PF02390">
    <property type="entry name" value="Methyltransf_4"/>
    <property type="match status" value="1"/>
</dbReference>
<feature type="transmembrane region" description="Helical" evidence="13">
    <location>
        <begin position="679"/>
        <end position="702"/>
    </location>
</feature>
<dbReference type="EC" id="2.1.1.33" evidence="4"/>
<dbReference type="AlphaFoldDB" id="A0A8S2L9M5"/>
<evidence type="ECO:0000256" key="9">
    <source>
        <dbReference type="ARBA" id="ARBA00022694"/>
    </source>
</evidence>
<evidence type="ECO:0000256" key="12">
    <source>
        <dbReference type="SAM" id="MobiDB-lite"/>
    </source>
</evidence>
<comment type="caution">
    <text evidence="14">The sequence shown here is derived from an EMBL/GenBank/DDBJ whole genome shotgun (WGS) entry which is preliminary data.</text>
</comment>
<evidence type="ECO:0000256" key="1">
    <source>
        <dbReference type="ARBA" id="ARBA00000142"/>
    </source>
</evidence>
<evidence type="ECO:0000256" key="6">
    <source>
        <dbReference type="ARBA" id="ARBA00022679"/>
    </source>
</evidence>
<dbReference type="InterPro" id="IPR029063">
    <property type="entry name" value="SAM-dependent_MTases_sf"/>
</dbReference>
<accession>A0A8S2L9M5</accession>
<dbReference type="Pfam" id="PF07857">
    <property type="entry name" value="TMEM144"/>
    <property type="match status" value="1"/>
</dbReference>
<dbReference type="InterPro" id="IPR003358">
    <property type="entry name" value="tRNA_(Gua-N-7)_MeTrfase_Trmb"/>
</dbReference>
<feature type="region of interest" description="Disordered" evidence="12">
    <location>
        <begin position="389"/>
        <end position="412"/>
    </location>
</feature>
<dbReference type="GO" id="GO:0008176">
    <property type="term" value="F:tRNA (guanine(46)-N7)-methyltransferase activity"/>
    <property type="evidence" value="ECO:0007669"/>
    <property type="project" value="UniProtKB-EC"/>
</dbReference>
<evidence type="ECO:0000256" key="13">
    <source>
        <dbReference type="SAM" id="Phobius"/>
    </source>
</evidence>
<dbReference type="InterPro" id="IPR002110">
    <property type="entry name" value="Ankyrin_rpt"/>
</dbReference>
<evidence type="ECO:0000256" key="4">
    <source>
        <dbReference type="ARBA" id="ARBA00011977"/>
    </source>
</evidence>
<feature type="transmembrane region" description="Helical" evidence="13">
    <location>
        <begin position="754"/>
        <end position="778"/>
    </location>
</feature>
<dbReference type="InterPro" id="IPR012435">
    <property type="entry name" value="TMEM144"/>
</dbReference>
<evidence type="ECO:0000256" key="2">
    <source>
        <dbReference type="ARBA" id="ARBA00004141"/>
    </source>
</evidence>
<gene>
    <name evidence="14" type="ORF">BYL167_LOCUS8067</name>
</gene>
<evidence type="ECO:0000256" key="5">
    <source>
        <dbReference type="ARBA" id="ARBA00022603"/>
    </source>
</evidence>
<dbReference type="SUPFAM" id="SSF48403">
    <property type="entry name" value="Ankyrin repeat"/>
    <property type="match status" value="1"/>
</dbReference>
<feature type="transmembrane region" description="Helical" evidence="13">
    <location>
        <begin position="580"/>
        <end position="599"/>
    </location>
</feature>
<dbReference type="Proteomes" id="UP000681967">
    <property type="component" value="Unassembled WGS sequence"/>
</dbReference>
<keyword evidence="6" id="KW-0808">Transferase</keyword>
<dbReference type="InterPro" id="IPR036770">
    <property type="entry name" value="Ankyrin_rpt-contain_sf"/>
</dbReference>
<dbReference type="SMART" id="SM00248">
    <property type="entry name" value="ANK"/>
    <property type="match status" value="5"/>
</dbReference>
<evidence type="ECO:0000256" key="3">
    <source>
        <dbReference type="ARBA" id="ARBA00005731"/>
    </source>
</evidence>
<evidence type="ECO:0000313" key="14">
    <source>
        <dbReference type="EMBL" id="CAF3893148.1"/>
    </source>
</evidence>
<protein>
    <recommendedName>
        <fullName evidence="4">tRNA (guanine(46)-N(7))-methyltransferase</fullName>
        <ecNumber evidence="4">2.1.1.33</ecNumber>
    </recommendedName>
</protein>
<dbReference type="InterPro" id="IPR010651">
    <property type="entry name" value="Sugar_transport"/>
</dbReference>
<dbReference type="GO" id="GO:0016020">
    <property type="term" value="C:membrane"/>
    <property type="evidence" value="ECO:0007669"/>
    <property type="project" value="UniProtKB-SubCell"/>
</dbReference>